<dbReference type="OrthoDB" id="4404959at2"/>
<dbReference type="GO" id="GO:0022857">
    <property type="term" value="F:transmembrane transporter activity"/>
    <property type="evidence" value="ECO:0007669"/>
    <property type="project" value="InterPro"/>
</dbReference>
<evidence type="ECO:0000313" key="12">
    <source>
        <dbReference type="Proteomes" id="UP000320314"/>
    </source>
</evidence>
<keyword evidence="6 9" id="KW-0812">Transmembrane</keyword>
<dbReference type="Gene3D" id="1.10.3720.10">
    <property type="entry name" value="MetI-like"/>
    <property type="match status" value="1"/>
</dbReference>
<feature type="domain" description="ABC transmembrane type-1" evidence="10">
    <location>
        <begin position="23"/>
        <end position="225"/>
    </location>
</feature>
<evidence type="ECO:0000256" key="9">
    <source>
        <dbReference type="RuleBase" id="RU363032"/>
    </source>
</evidence>
<keyword evidence="7 9" id="KW-1133">Transmembrane helix</keyword>
<dbReference type="NCBIfam" id="TIGR01726">
    <property type="entry name" value="HEQRo_perm_3TM"/>
    <property type="match status" value="1"/>
</dbReference>
<dbReference type="PROSITE" id="PS50928">
    <property type="entry name" value="ABC_TM1"/>
    <property type="match status" value="1"/>
</dbReference>
<comment type="similarity">
    <text evidence="2">Belongs to the binding-protein-dependent transport system permease family. HisMQ subfamily.</text>
</comment>
<accession>A0A506U7X3</accession>
<dbReference type="Proteomes" id="UP000320314">
    <property type="component" value="Unassembled WGS sequence"/>
</dbReference>
<dbReference type="Pfam" id="PF00528">
    <property type="entry name" value="BPD_transp_1"/>
    <property type="match status" value="1"/>
</dbReference>
<evidence type="ECO:0000256" key="5">
    <source>
        <dbReference type="ARBA" id="ARBA00022519"/>
    </source>
</evidence>
<evidence type="ECO:0000256" key="6">
    <source>
        <dbReference type="ARBA" id="ARBA00022692"/>
    </source>
</evidence>
<dbReference type="InterPro" id="IPR000515">
    <property type="entry name" value="MetI-like"/>
</dbReference>
<protein>
    <submittedName>
        <fullName evidence="11">ABC transporter permease</fullName>
    </submittedName>
</protein>
<evidence type="ECO:0000256" key="8">
    <source>
        <dbReference type="ARBA" id="ARBA00023136"/>
    </source>
</evidence>
<dbReference type="CDD" id="cd06261">
    <property type="entry name" value="TM_PBP2"/>
    <property type="match status" value="1"/>
</dbReference>
<feature type="transmembrane region" description="Helical" evidence="9">
    <location>
        <begin position="202"/>
        <end position="224"/>
    </location>
</feature>
<evidence type="ECO:0000259" key="10">
    <source>
        <dbReference type="PROSITE" id="PS50928"/>
    </source>
</evidence>
<comment type="caution">
    <text evidence="11">The sequence shown here is derived from an EMBL/GenBank/DDBJ whole genome shotgun (WGS) entry which is preliminary data.</text>
</comment>
<dbReference type="AlphaFoldDB" id="A0A506U7X3"/>
<keyword evidence="3 9" id="KW-0813">Transport</keyword>
<dbReference type="InterPro" id="IPR035906">
    <property type="entry name" value="MetI-like_sf"/>
</dbReference>
<organism evidence="11 12">
    <name type="scientific">Pararhizobium mangrovi</name>
    <dbReference type="NCBI Taxonomy" id="2590452"/>
    <lineage>
        <taxon>Bacteria</taxon>
        <taxon>Pseudomonadati</taxon>
        <taxon>Pseudomonadota</taxon>
        <taxon>Alphaproteobacteria</taxon>
        <taxon>Hyphomicrobiales</taxon>
        <taxon>Rhizobiaceae</taxon>
        <taxon>Rhizobium/Agrobacterium group</taxon>
        <taxon>Pararhizobium</taxon>
    </lineage>
</organism>
<feature type="transmembrane region" description="Helical" evidence="9">
    <location>
        <begin position="71"/>
        <end position="92"/>
    </location>
</feature>
<dbReference type="GO" id="GO:0043190">
    <property type="term" value="C:ATP-binding cassette (ABC) transporter complex"/>
    <property type="evidence" value="ECO:0007669"/>
    <property type="project" value="InterPro"/>
</dbReference>
<dbReference type="EMBL" id="VHLH01000008">
    <property type="protein sequence ID" value="TPW29980.1"/>
    <property type="molecule type" value="Genomic_DNA"/>
</dbReference>
<keyword evidence="8 9" id="KW-0472">Membrane</keyword>
<name>A0A506U7X3_9HYPH</name>
<keyword evidence="12" id="KW-1185">Reference proteome</keyword>
<evidence type="ECO:0000256" key="4">
    <source>
        <dbReference type="ARBA" id="ARBA00022475"/>
    </source>
</evidence>
<dbReference type="GO" id="GO:0006865">
    <property type="term" value="P:amino acid transport"/>
    <property type="evidence" value="ECO:0007669"/>
    <property type="project" value="TreeGrafter"/>
</dbReference>
<comment type="subcellular location">
    <subcellularLocation>
        <location evidence="1">Cell inner membrane</location>
        <topology evidence="1">Multi-pass membrane protein</topology>
    </subcellularLocation>
    <subcellularLocation>
        <location evidence="9">Cell membrane</location>
        <topology evidence="9">Multi-pass membrane protein</topology>
    </subcellularLocation>
</comment>
<evidence type="ECO:0000256" key="2">
    <source>
        <dbReference type="ARBA" id="ARBA00010072"/>
    </source>
</evidence>
<evidence type="ECO:0000256" key="7">
    <source>
        <dbReference type="ARBA" id="ARBA00022989"/>
    </source>
</evidence>
<dbReference type="PANTHER" id="PTHR30614:SF10">
    <property type="entry name" value="ARGININE ABC TRANSPORTER PERMEASE PROTEIN ARTM"/>
    <property type="match status" value="1"/>
</dbReference>
<dbReference type="PANTHER" id="PTHR30614">
    <property type="entry name" value="MEMBRANE COMPONENT OF AMINO ACID ABC TRANSPORTER"/>
    <property type="match status" value="1"/>
</dbReference>
<feature type="transmembrane region" description="Helical" evidence="9">
    <location>
        <begin position="27"/>
        <end position="50"/>
    </location>
</feature>
<dbReference type="InterPro" id="IPR010065">
    <property type="entry name" value="AA_ABC_transptr_permease_3TM"/>
</dbReference>
<reference evidence="11 12" key="1">
    <citation type="submission" date="2019-06" db="EMBL/GenBank/DDBJ databases">
        <authorList>
            <person name="Li M."/>
        </authorList>
    </citation>
    <scope>NUCLEOTIDE SEQUENCE [LARGE SCALE GENOMIC DNA]</scope>
    <source>
        <strain evidence="11 12">BGMRC6574</strain>
    </source>
</reference>
<proteinExistence type="inferred from homology"/>
<keyword evidence="4" id="KW-1003">Cell membrane</keyword>
<evidence type="ECO:0000256" key="3">
    <source>
        <dbReference type="ARBA" id="ARBA00022448"/>
    </source>
</evidence>
<dbReference type="InterPro" id="IPR043429">
    <property type="entry name" value="ArtM/GltK/GlnP/TcyL/YhdX-like"/>
</dbReference>
<dbReference type="SUPFAM" id="SSF161098">
    <property type="entry name" value="MetI-like"/>
    <property type="match status" value="1"/>
</dbReference>
<keyword evidence="5" id="KW-0997">Cell inner membrane</keyword>
<evidence type="ECO:0000313" key="11">
    <source>
        <dbReference type="EMBL" id="TPW29980.1"/>
    </source>
</evidence>
<evidence type="ECO:0000256" key="1">
    <source>
        <dbReference type="ARBA" id="ARBA00004429"/>
    </source>
</evidence>
<sequence length="236" mass="26340">MLAAATMRWDWLVEYWPQILIGVWRSVWLLVLSIVLGFLMAVPLGLAQVAGPRILALPARGFCTLIRGTPLLLQLWLLYFGVGSLFPTIPAIRQSFLWDYLRQAWPYALFTLTISFAGYEGEVMRGAFAGVPHGELEAGRAYGMSPFKLLRRIWLPRAFFRALPTLGGEIIMQLKSTPLAATITVVDVYGVIAQVRQDTYLVYAPLLFLAGIYMALTGILVLLVRVVESRVPIRGV</sequence>
<gene>
    <name evidence="11" type="ORF">FJU11_06485</name>
</gene>